<evidence type="ECO:0000313" key="10">
    <source>
        <dbReference type="Proteomes" id="UP001556367"/>
    </source>
</evidence>
<comment type="subcellular location">
    <subcellularLocation>
        <location evidence="1">Nucleus</location>
    </subcellularLocation>
</comment>
<dbReference type="InterPro" id="IPR013520">
    <property type="entry name" value="Ribonucl_H"/>
</dbReference>
<comment type="similarity">
    <text evidence="2">Belongs to the REXO1/REXO3 family.</text>
</comment>
<keyword evidence="10" id="KW-1185">Reference proteome</keyword>
<dbReference type="Gene3D" id="3.30.420.10">
    <property type="entry name" value="Ribonuclease H-like superfamily/Ribonuclease H"/>
    <property type="match status" value="1"/>
</dbReference>
<dbReference type="SMART" id="SM00479">
    <property type="entry name" value="EXOIII"/>
    <property type="match status" value="1"/>
</dbReference>
<protein>
    <recommendedName>
        <fullName evidence="8">Exonuclease domain-containing protein</fullName>
    </recommendedName>
</protein>
<evidence type="ECO:0000256" key="3">
    <source>
        <dbReference type="ARBA" id="ARBA00022722"/>
    </source>
</evidence>
<comment type="caution">
    <text evidence="9">The sequence shown here is derived from an EMBL/GenBank/DDBJ whole genome shotgun (WGS) entry which is preliminary data.</text>
</comment>
<evidence type="ECO:0000256" key="5">
    <source>
        <dbReference type="ARBA" id="ARBA00022839"/>
    </source>
</evidence>
<dbReference type="SUPFAM" id="SSF53098">
    <property type="entry name" value="Ribonuclease H-like"/>
    <property type="match status" value="1"/>
</dbReference>
<dbReference type="InterPro" id="IPR012337">
    <property type="entry name" value="RNaseH-like_sf"/>
</dbReference>
<feature type="domain" description="Exonuclease" evidence="8">
    <location>
        <begin position="374"/>
        <end position="537"/>
    </location>
</feature>
<sequence>MFSSLGLFQGLQCPQSSNCSRQTCLFNHSSDLKPPPSLQIPVDEPKQPSSSQSSSAATTVAAPAPSAPVRSLAKSGPAPHTKRTLPAASSQSQFKGAGFSSLNGPGEPPRKLQKLGPTQRPVALPTASHTTSGVPLLKVNAAQSQVAVPVRQTMLKTLFDHYTVLYEVILPSHPSLASEHALRQEEEVYKTSTKLTYRNAIITTTAAIKRRPVPDNIGHPSVGTEGDLVHREAARKSIKALSVTRKHLDSHVLSVEDMTKWGYVTSVPEGEGGSEPSIEGKVSKCERCAQPFQVKRKEEAEQCVYHWGRPYTTMNEGKRLRVYNCCSRPAGDSEGCVRGPHVFYEQEIPNLHLRHGFSHTRPPHDSDTPDAALDVVVLDCEMVYTTGGFRCARVSVVDGSGSTVFDELVRMDEGVEVIDYNTRFSGITADEYSKAVLPLASIRQSLDAFINSETVIVGHALENDLKTLRMIHHRCVDTAIMFPHPAGPPYRRALRDLAREHLGIRIQTGGGTTGHSSVEDSVATLDLVRWHMLNKSAPKPKPSPAPVAVAAGPSSATISTPPRRPAKRSAVTSPTTPTAPHTVPAIVAAASSGRARGKGATVIVQDGQKSPKPRYKKRQRRTPPPTPTQPQPQLRRPELRNMSPSPSPSPTSSPKPSSPIISRKPLNNVDRSRTPPQPRPRPSPNARSNRGAKPKAGATLPSYPLAKGAAGEMVLHHRTLENTGSVYGGFGKRWMQNGLTAA</sequence>
<evidence type="ECO:0000256" key="2">
    <source>
        <dbReference type="ARBA" id="ARBA00006357"/>
    </source>
</evidence>
<proteinExistence type="inferred from homology"/>
<evidence type="ECO:0000256" key="6">
    <source>
        <dbReference type="ARBA" id="ARBA00023242"/>
    </source>
</evidence>
<dbReference type="InterPro" id="IPR036397">
    <property type="entry name" value="RNaseH_sf"/>
</dbReference>
<dbReference type="PANTHER" id="PTHR12801">
    <property type="entry name" value="RNA EXONUCLEASE REXO1 / RECO3 FAMILY MEMBER-RELATED"/>
    <property type="match status" value="1"/>
</dbReference>
<evidence type="ECO:0000313" key="9">
    <source>
        <dbReference type="EMBL" id="KAL0949465.1"/>
    </source>
</evidence>
<feature type="compositionally biased region" description="Basic residues" evidence="7">
    <location>
        <begin position="611"/>
        <end position="621"/>
    </location>
</feature>
<evidence type="ECO:0000256" key="4">
    <source>
        <dbReference type="ARBA" id="ARBA00022801"/>
    </source>
</evidence>
<dbReference type="Proteomes" id="UP001556367">
    <property type="component" value="Unassembled WGS sequence"/>
</dbReference>
<keyword evidence="3" id="KW-0540">Nuclease</keyword>
<feature type="compositionally biased region" description="Pro residues" evidence="7">
    <location>
        <begin position="645"/>
        <end position="657"/>
    </location>
</feature>
<name>A0ABR3J2T8_9AGAR</name>
<keyword evidence="5" id="KW-0269">Exonuclease</keyword>
<evidence type="ECO:0000256" key="7">
    <source>
        <dbReference type="SAM" id="MobiDB-lite"/>
    </source>
</evidence>
<keyword evidence="6" id="KW-0539">Nucleus</keyword>
<evidence type="ECO:0000256" key="1">
    <source>
        <dbReference type="ARBA" id="ARBA00004123"/>
    </source>
</evidence>
<gene>
    <name evidence="9" type="ORF">HGRIS_009518</name>
</gene>
<feature type="region of interest" description="Disordered" evidence="7">
    <location>
        <begin position="535"/>
        <end position="702"/>
    </location>
</feature>
<dbReference type="PANTHER" id="PTHR12801:SF115">
    <property type="entry name" value="FI18136P1-RELATED"/>
    <property type="match status" value="1"/>
</dbReference>
<feature type="compositionally biased region" description="Low complexity" evidence="7">
    <location>
        <begin position="546"/>
        <end position="556"/>
    </location>
</feature>
<accession>A0ABR3J2T8</accession>
<feature type="region of interest" description="Disordered" evidence="7">
    <location>
        <begin position="28"/>
        <end position="130"/>
    </location>
</feature>
<dbReference type="CDD" id="cd06145">
    <property type="entry name" value="REX1_like"/>
    <property type="match status" value="1"/>
</dbReference>
<dbReference type="InterPro" id="IPR034922">
    <property type="entry name" value="REX1-like_exo"/>
</dbReference>
<organism evidence="9 10">
    <name type="scientific">Hohenbuehelia grisea</name>
    <dbReference type="NCBI Taxonomy" id="104357"/>
    <lineage>
        <taxon>Eukaryota</taxon>
        <taxon>Fungi</taxon>
        <taxon>Dikarya</taxon>
        <taxon>Basidiomycota</taxon>
        <taxon>Agaricomycotina</taxon>
        <taxon>Agaricomycetes</taxon>
        <taxon>Agaricomycetidae</taxon>
        <taxon>Agaricales</taxon>
        <taxon>Pleurotineae</taxon>
        <taxon>Pleurotaceae</taxon>
        <taxon>Hohenbuehelia</taxon>
    </lineage>
</organism>
<dbReference type="EMBL" id="JASNQZ010000012">
    <property type="protein sequence ID" value="KAL0949465.1"/>
    <property type="molecule type" value="Genomic_DNA"/>
</dbReference>
<dbReference type="InterPro" id="IPR047021">
    <property type="entry name" value="REXO1/3/4-like"/>
</dbReference>
<feature type="compositionally biased region" description="Low complexity" evidence="7">
    <location>
        <begin position="47"/>
        <end position="69"/>
    </location>
</feature>
<reference evidence="10" key="1">
    <citation type="submission" date="2024-06" db="EMBL/GenBank/DDBJ databases">
        <title>Multi-omics analyses provide insights into the biosynthesis of the anticancer antibiotic pleurotin in Hohenbuehelia grisea.</title>
        <authorList>
            <person name="Weaver J.A."/>
            <person name="Alberti F."/>
        </authorList>
    </citation>
    <scope>NUCLEOTIDE SEQUENCE [LARGE SCALE GENOMIC DNA]</scope>
    <source>
        <strain evidence="10">T-177</strain>
    </source>
</reference>
<evidence type="ECO:0000259" key="8">
    <source>
        <dbReference type="SMART" id="SM00479"/>
    </source>
</evidence>
<keyword evidence="4" id="KW-0378">Hydrolase</keyword>
<feature type="compositionally biased region" description="Low complexity" evidence="7">
    <location>
        <begin position="570"/>
        <end position="600"/>
    </location>
</feature>